<keyword evidence="8 9" id="KW-0975">Bacterial flagellum</keyword>
<dbReference type="InterPro" id="IPR043427">
    <property type="entry name" value="YscJ/FliF"/>
</dbReference>
<evidence type="ECO:0000313" key="14">
    <source>
        <dbReference type="EMBL" id="PTE16624.1"/>
    </source>
</evidence>
<evidence type="ECO:0000256" key="11">
    <source>
        <dbReference type="SAM" id="Phobius"/>
    </source>
</evidence>
<dbReference type="Gene3D" id="3.30.300.30">
    <property type="match status" value="1"/>
</dbReference>
<dbReference type="EMBL" id="PZKE01000001">
    <property type="protein sequence ID" value="PTE16624.1"/>
    <property type="molecule type" value="Genomic_DNA"/>
</dbReference>
<dbReference type="InterPro" id="IPR000067">
    <property type="entry name" value="FlgMring_FliF"/>
</dbReference>
<dbReference type="Pfam" id="PF01514">
    <property type="entry name" value="YscJ_FliF"/>
    <property type="match status" value="1"/>
</dbReference>
<evidence type="ECO:0000256" key="7">
    <source>
        <dbReference type="ARBA" id="ARBA00023136"/>
    </source>
</evidence>
<dbReference type="PANTHER" id="PTHR30046">
    <property type="entry name" value="FLAGELLAR M-RING PROTEIN"/>
    <property type="match status" value="1"/>
</dbReference>
<keyword evidence="14" id="KW-0282">Flagellum</keyword>
<proteinExistence type="inferred from homology"/>
<dbReference type="Proteomes" id="UP000241362">
    <property type="component" value="Unassembled WGS sequence"/>
</dbReference>
<gene>
    <name evidence="14" type="primary">fliF</name>
    <name evidence="14" type="ORF">C5F44_01880</name>
</gene>
<evidence type="ECO:0000256" key="10">
    <source>
        <dbReference type="SAM" id="MobiDB-lite"/>
    </source>
</evidence>
<evidence type="ECO:0000256" key="1">
    <source>
        <dbReference type="ARBA" id="ARBA00004117"/>
    </source>
</evidence>
<feature type="domain" description="Flagellar M-ring N-terminal" evidence="12">
    <location>
        <begin position="41"/>
        <end position="210"/>
    </location>
</feature>
<sequence>MMLQNVTSVWTGLSPRRRLVVAGATLAMFLAVLALARMAGGPQMVLLYAGLDGRAAGEVIAALDQRAVAYEVRGDSILVDINARDALRMSLAGEGLPSAGSQGYELLDQLTGFGTTSQMFDAAYWRAKEGELARTILAVPEIRAARVHISQGPSDTFRRDQTPTASVTVTTASGNLSESQARALKHLVASAVAGLRPEDVQVIDTVGGLIAANDAPDAATGTAASGRAAEIRHNVERLLEARVGPGKAVVEVAVDLVTERETLTERKIDPQGRVAISSETEEHSQQATEPGGAVTVASNLPEGDAGPGANGKSSTSETRERVNYEVSETQRELTRGPGGIRRLTVAVLVDGQMVTAADGTQSRQPRSDEELAALRELVASAVGLDETRGDVLTLKSLDFTQPTVQGTEATTRLIPPLGPIDVMAAIQIAALALVALILGLFVLRPLLASGRAAAQLPAPEGRLALPGAATAPEALTGEIQDGFSLPDLPMVDFAANAPGDEAAEDPATRLRRLIAERQTETIEILRGWLEPEEERA</sequence>
<reference evidence="14 15" key="1">
    <citation type="submission" date="2018-03" db="EMBL/GenBank/DDBJ databases">
        <title>Rhodobacter blasticus.</title>
        <authorList>
            <person name="Meyer T.E."/>
            <person name="Miller S."/>
            <person name="Lodha T."/>
            <person name="Gandham S."/>
            <person name="Chintalapati S."/>
            <person name="Chintalapati V.R."/>
        </authorList>
    </citation>
    <scope>NUCLEOTIDE SEQUENCE [LARGE SCALE GENOMIC DNA]</scope>
    <source>
        <strain evidence="14 15">DSM 2131</strain>
    </source>
</reference>
<keyword evidence="4" id="KW-1003">Cell membrane</keyword>
<dbReference type="GO" id="GO:0005886">
    <property type="term" value="C:plasma membrane"/>
    <property type="evidence" value="ECO:0007669"/>
    <property type="project" value="UniProtKB-SubCell"/>
</dbReference>
<dbReference type="PANTHER" id="PTHR30046:SF0">
    <property type="entry name" value="FLAGELLAR M-RING PROTEIN"/>
    <property type="match status" value="1"/>
</dbReference>
<comment type="function">
    <text evidence="9">The M ring may be actively involved in energy transduction.</text>
</comment>
<keyword evidence="14" id="KW-0966">Cell projection</keyword>
<keyword evidence="15" id="KW-1185">Reference proteome</keyword>
<dbReference type="PIRSF" id="PIRSF004862">
    <property type="entry name" value="FliF"/>
    <property type="match status" value="1"/>
</dbReference>
<keyword evidence="5 11" id="KW-0812">Transmembrane</keyword>
<dbReference type="InterPro" id="IPR013556">
    <property type="entry name" value="Flag_M-ring_C"/>
</dbReference>
<evidence type="ECO:0000256" key="4">
    <source>
        <dbReference type="ARBA" id="ARBA00022475"/>
    </source>
</evidence>
<dbReference type="AlphaFoldDB" id="A0A2T4JFC9"/>
<comment type="similarity">
    <text evidence="3 9">Belongs to the FliF family.</text>
</comment>
<dbReference type="PRINTS" id="PR01009">
    <property type="entry name" value="FLGMRINGFLIF"/>
</dbReference>
<dbReference type="Pfam" id="PF08345">
    <property type="entry name" value="YscJ_FliF_C"/>
    <property type="match status" value="1"/>
</dbReference>
<dbReference type="GO" id="GO:0009431">
    <property type="term" value="C:bacterial-type flagellum basal body, MS ring"/>
    <property type="evidence" value="ECO:0007669"/>
    <property type="project" value="InterPro"/>
</dbReference>
<accession>A0A2T4JFC9</accession>
<protein>
    <recommendedName>
        <fullName evidence="9">Flagellar M-ring protein</fullName>
    </recommendedName>
</protein>
<feature type="compositionally biased region" description="Basic and acidic residues" evidence="10">
    <location>
        <begin position="317"/>
        <end position="334"/>
    </location>
</feature>
<evidence type="ECO:0000259" key="13">
    <source>
        <dbReference type="Pfam" id="PF08345"/>
    </source>
</evidence>
<organism evidence="14 15">
    <name type="scientific">Fuscovulum blasticum DSM 2131</name>
    <dbReference type="NCBI Taxonomy" id="1188250"/>
    <lineage>
        <taxon>Bacteria</taxon>
        <taxon>Pseudomonadati</taxon>
        <taxon>Pseudomonadota</taxon>
        <taxon>Alphaproteobacteria</taxon>
        <taxon>Rhodobacterales</taxon>
        <taxon>Paracoccaceae</taxon>
        <taxon>Pseudogemmobacter</taxon>
    </lineage>
</organism>
<dbReference type="GO" id="GO:0003774">
    <property type="term" value="F:cytoskeletal motor activity"/>
    <property type="evidence" value="ECO:0007669"/>
    <property type="project" value="InterPro"/>
</dbReference>
<dbReference type="InterPro" id="IPR045851">
    <property type="entry name" value="AMP-bd_C_sf"/>
</dbReference>
<evidence type="ECO:0000256" key="3">
    <source>
        <dbReference type="ARBA" id="ARBA00007971"/>
    </source>
</evidence>
<feature type="transmembrane region" description="Helical" evidence="11">
    <location>
        <begin position="422"/>
        <end position="443"/>
    </location>
</feature>
<evidence type="ECO:0000256" key="9">
    <source>
        <dbReference type="PIRNR" id="PIRNR004862"/>
    </source>
</evidence>
<keyword evidence="7 11" id="KW-0472">Membrane</keyword>
<feature type="region of interest" description="Disordered" evidence="10">
    <location>
        <begin position="268"/>
        <end position="335"/>
    </location>
</feature>
<comment type="caution">
    <text evidence="14">The sequence shown here is derived from an EMBL/GenBank/DDBJ whole genome shotgun (WGS) entry which is preliminary data.</text>
</comment>
<evidence type="ECO:0000256" key="6">
    <source>
        <dbReference type="ARBA" id="ARBA00022989"/>
    </source>
</evidence>
<evidence type="ECO:0000256" key="5">
    <source>
        <dbReference type="ARBA" id="ARBA00022692"/>
    </source>
</evidence>
<dbReference type="NCBIfam" id="TIGR00206">
    <property type="entry name" value="fliF"/>
    <property type="match status" value="1"/>
</dbReference>
<comment type="subcellular location">
    <subcellularLocation>
        <location evidence="1 9">Bacterial flagellum basal body</location>
    </subcellularLocation>
    <subcellularLocation>
        <location evidence="2">Cell membrane</location>
        <topology evidence="2">Multi-pass membrane protein</topology>
    </subcellularLocation>
</comment>
<dbReference type="RefSeq" id="WP_107671785.1">
    <property type="nucleotide sequence ID" value="NZ_PZKE01000001.1"/>
</dbReference>
<evidence type="ECO:0000313" key="15">
    <source>
        <dbReference type="Proteomes" id="UP000241362"/>
    </source>
</evidence>
<name>A0A2T4JFC9_FUSBL</name>
<keyword evidence="14" id="KW-0969">Cilium</keyword>
<dbReference type="InterPro" id="IPR006182">
    <property type="entry name" value="FliF_N_dom"/>
</dbReference>
<evidence type="ECO:0000256" key="8">
    <source>
        <dbReference type="ARBA" id="ARBA00023143"/>
    </source>
</evidence>
<dbReference type="GO" id="GO:0071973">
    <property type="term" value="P:bacterial-type flagellum-dependent cell motility"/>
    <property type="evidence" value="ECO:0007669"/>
    <property type="project" value="InterPro"/>
</dbReference>
<evidence type="ECO:0000256" key="2">
    <source>
        <dbReference type="ARBA" id="ARBA00004651"/>
    </source>
</evidence>
<keyword evidence="6 11" id="KW-1133">Transmembrane helix</keyword>
<evidence type="ECO:0000259" key="12">
    <source>
        <dbReference type="Pfam" id="PF01514"/>
    </source>
</evidence>
<feature type="domain" description="Flagellar M-ring C-terminal" evidence="13">
    <location>
        <begin position="239"/>
        <end position="399"/>
    </location>
</feature>